<dbReference type="Gene3D" id="3.40.710.10">
    <property type="entry name" value="DD-peptidase/beta-lactamase superfamily"/>
    <property type="match status" value="1"/>
</dbReference>
<dbReference type="AlphaFoldDB" id="A0A918G3J6"/>
<dbReference type="InterPro" id="IPR012338">
    <property type="entry name" value="Beta-lactam/transpept-like"/>
</dbReference>
<sequence>MTRTLVPVRVGDSLLKLLGLCLLAGVLVAGMLFPVVGALGVMSNRASDTIDSVSADLVATDPPLVTRVTDAQGKTIATIYDQYRLPVTPDQISPTMTAALVAIEDRRFYDHHGVDWKGTIRAAISNQTGGDVQGASTLTQQYVKNYLINVVNRNNKTEQNKAQEQTIARKLREARIAIQLEQKMSKEEILTGYLNVVEFAYEVYGIGAASNAYFGTTPDKLTVAQSALLAGAVNNPVLYNPWRNPAGTLARRNLVLDKMVETQKLSPEAAEEAKKEPLGILPEVRKPPANCVGAGPEIGFFCQYVWVYLQEIGFTPDQITTGGYTIKTTLDRRATDLAKAAAEAQVPKSIEGVANTMAIVRPGKERHEVVALVSNRDYGLNGDKGQTTIPYPYGVENKFGAGSVFKTFTAAAYLEAGGGINNVIKTPNRYQSSKFLGGGERCGAAPYPNTRYYCLGNYNDKYPPQMTLQQALATSPNTGFVILEERVGMDAVVEMANRLGLRKTLASNILGRTPDPNAENKDLRISQSQFFKPSEHNKHGNASFTLSPAPVSTLELANVAATIISGGVWCPPTPLIEVRDRNGKKLDYTEQPCEQVVDEKLANSLAIGMSHDDEGSGTAAGAARAFGWDRHSIGKTGTTQAFKSAAFIGATPQLAGAVATFNDSPRPEGICLNPVRLCGDDGIITGGSVPARTFYQSMSKILQGKPNLPLPPATERYLEGGPEVKVPNVIGKSREEATDILTRAGYKVVAQDLNSERKRGTVVGQSPRGAALPGETITIQVSTGYVPPPRTTDPTDAPPSGPNPPPGDRPPGDRPPGGPGDNPGDPTNPGGPPDDDGPPITIGPIQP</sequence>
<dbReference type="SUPFAM" id="SSF53955">
    <property type="entry name" value="Lysozyme-like"/>
    <property type="match status" value="1"/>
</dbReference>
<comment type="caution">
    <text evidence="17">The sequence shown here is derived from an EMBL/GenBank/DDBJ whole genome shotgun (WGS) entry which is preliminary data.</text>
</comment>
<dbReference type="GO" id="GO:0030288">
    <property type="term" value="C:outer membrane-bounded periplasmic space"/>
    <property type="evidence" value="ECO:0007669"/>
    <property type="project" value="TreeGrafter"/>
</dbReference>
<evidence type="ECO:0000256" key="2">
    <source>
        <dbReference type="ARBA" id="ARBA00007739"/>
    </source>
</evidence>
<comment type="catalytic activity">
    <reaction evidence="13">
        <text>[GlcNAc-(1-&gt;4)-Mur2Ac(oyl-L-Ala-gamma-D-Glu-L-Lys-D-Ala-D-Ala)](n)-di-trans,octa-cis-undecaprenyl diphosphate + beta-D-GlcNAc-(1-&gt;4)-Mur2Ac(oyl-L-Ala-gamma-D-Glu-L-Lys-D-Ala-D-Ala)-di-trans,octa-cis-undecaprenyl diphosphate = [GlcNAc-(1-&gt;4)-Mur2Ac(oyl-L-Ala-gamma-D-Glu-L-Lys-D-Ala-D-Ala)](n+1)-di-trans,octa-cis-undecaprenyl diphosphate + di-trans,octa-cis-undecaprenyl diphosphate + H(+)</text>
        <dbReference type="Rhea" id="RHEA:23708"/>
        <dbReference type="Rhea" id="RHEA-COMP:9602"/>
        <dbReference type="Rhea" id="RHEA-COMP:9603"/>
        <dbReference type="ChEBI" id="CHEBI:15378"/>
        <dbReference type="ChEBI" id="CHEBI:58405"/>
        <dbReference type="ChEBI" id="CHEBI:60033"/>
        <dbReference type="ChEBI" id="CHEBI:78435"/>
        <dbReference type="EC" id="2.4.99.28"/>
    </reaction>
</comment>
<protein>
    <submittedName>
        <fullName evidence="17">Penicillin-binding protein</fullName>
    </submittedName>
</protein>
<accession>A0A918G3J6</accession>
<dbReference type="GO" id="GO:0006508">
    <property type="term" value="P:proteolysis"/>
    <property type="evidence" value="ECO:0007669"/>
    <property type="project" value="UniProtKB-KW"/>
</dbReference>
<dbReference type="InterPro" id="IPR005543">
    <property type="entry name" value="PASTA_dom"/>
</dbReference>
<keyword evidence="4" id="KW-0645">Protease</keyword>
<dbReference type="GO" id="GO:0008955">
    <property type="term" value="F:peptidoglycan glycosyltransferase activity"/>
    <property type="evidence" value="ECO:0007669"/>
    <property type="project" value="UniProtKB-EC"/>
</dbReference>
<comment type="similarity">
    <text evidence="1">In the C-terminal section; belongs to the transpeptidase family.</text>
</comment>
<dbReference type="CDD" id="cd06577">
    <property type="entry name" value="PASTA_pknB"/>
    <property type="match status" value="1"/>
</dbReference>
<proteinExistence type="inferred from homology"/>
<evidence type="ECO:0000256" key="8">
    <source>
        <dbReference type="ARBA" id="ARBA00022960"/>
    </source>
</evidence>
<evidence type="ECO:0000256" key="1">
    <source>
        <dbReference type="ARBA" id="ARBA00007090"/>
    </source>
</evidence>
<evidence type="ECO:0000256" key="14">
    <source>
        <dbReference type="SAM" id="MobiDB-lite"/>
    </source>
</evidence>
<dbReference type="EMBL" id="BMRB01000001">
    <property type="protein sequence ID" value="GGS17322.1"/>
    <property type="molecule type" value="Genomic_DNA"/>
</dbReference>
<evidence type="ECO:0000259" key="16">
    <source>
        <dbReference type="PROSITE" id="PS51178"/>
    </source>
</evidence>
<dbReference type="Pfam" id="PF03793">
    <property type="entry name" value="PASTA"/>
    <property type="match status" value="1"/>
</dbReference>
<evidence type="ECO:0000256" key="5">
    <source>
        <dbReference type="ARBA" id="ARBA00022676"/>
    </source>
</evidence>
<evidence type="ECO:0000256" key="9">
    <source>
        <dbReference type="ARBA" id="ARBA00022984"/>
    </source>
</evidence>
<reference evidence="17" key="2">
    <citation type="submission" date="2020-09" db="EMBL/GenBank/DDBJ databases">
        <authorList>
            <person name="Sun Q."/>
            <person name="Ohkuma M."/>
        </authorList>
    </citation>
    <scope>NUCLEOTIDE SEQUENCE</scope>
    <source>
        <strain evidence="17">JCM 3276</strain>
    </source>
</reference>
<evidence type="ECO:0000256" key="15">
    <source>
        <dbReference type="SAM" id="Phobius"/>
    </source>
</evidence>
<dbReference type="InterPro" id="IPR023346">
    <property type="entry name" value="Lysozyme-like_dom_sf"/>
</dbReference>
<dbReference type="PANTHER" id="PTHR32282">
    <property type="entry name" value="BINDING PROTEIN TRANSPEPTIDASE, PUTATIVE-RELATED"/>
    <property type="match status" value="1"/>
</dbReference>
<evidence type="ECO:0000256" key="11">
    <source>
        <dbReference type="ARBA" id="ARBA00023316"/>
    </source>
</evidence>
<dbReference type="PROSITE" id="PS51178">
    <property type="entry name" value="PASTA"/>
    <property type="match status" value="1"/>
</dbReference>
<keyword evidence="11" id="KW-0961">Cell wall biogenesis/degradation</keyword>
<keyword evidence="5" id="KW-0328">Glycosyltransferase</keyword>
<dbReference type="Gene3D" id="1.10.3810.10">
    <property type="entry name" value="Biosynthetic peptidoglycan transglycosylase-like"/>
    <property type="match status" value="1"/>
</dbReference>
<dbReference type="FunFam" id="1.10.3810.10:FF:000001">
    <property type="entry name" value="Penicillin-binding protein 1A"/>
    <property type="match status" value="1"/>
</dbReference>
<gene>
    <name evidence="17" type="ORF">GCM10010171_07080</name>
</gene>
<evidence type="ECO:0000313" key="17">
    <source>
        <dbReference type="EMBL" id="GGS17322.1"/>
    </source>
</evidence>
<dbReference type="Proteomes" id="UP000660680">
    <property type="component" value="Unassembled WGS sequence"/>
</dbReference>
<feature type="domain" description="PASTA" evidence="16">
    <location>
        <begin position="721"/>
        <end position="783"/>
    </location>
</feature>
<dbReference type="GO" id="GO:0008360">
    <property type="term" value="P:regulation of cell shape"/>
    <property type="evidence" value="ECO:0007669"/>
    <property type="project" value="UniProtKB-KW"/>
</dbReference>
<dbReference type="GO" id="GO:0009252">
    <property type="term" value="P:peptidoglycan biosynthetic process"/>
    <property type="evidence" value="ECO:0007669"/>
    <property type="project" value="UniProtKB-KW"/>
</dbReference>
<dbReference type="GO" id="GO:0008658">
    <property type="term" value="F:penicillin binding"/>
    <property type="evidence" value="ECO:0007669"/>
    <property type="project" value="InterPro"/>
</dbReference>
<dbReference type="InterPro" id="IPR050396">
    <property type="entry name" value="Glycosyltr_51/Transpeptidase"/>
</dbReference>
<evidence type="ECO:0000256" key="7">
    <source>
        <dbReference type="ARBA" id="ARBA00022801"/>
    </source>
</evidence>
<keyword evidence="9" id="KW-0573">Peptidoglycan synthesis</keyword>
<keyword evidence="7" id="KW-0378">Hydrolase</keyword>
<evidence type="ECO:0000256" key="4">
    <source>
        <dbReference type="ARBA" id="ARBA00022670"/>
    </source>
</evidence>
<reference evidence="17" key="1">
    <citation type="journal article" date="2014" name="Int. J. Syst. Evol. Microbiol.">
        <title>Complete genome sequence of Corynebacterium casei LMG S-19264T (=DSM 44701T), isolated from a smear-ripened cheese.</title>
        <authorList>
            <consortium name="US DOE Joint Genome Institute (JGI-PGF)"/>
            <person name="Walter F."/>
            <person name="Albersmeier A."/>
            <person name="Kalinowski J."/>
            <person name="Ruckert C."/>
        </authorList>
    </citation>
    <scope>NUCLEOTIDE SEQUENCE</scope>
    <source>
        <strain evidence="17">JCM 3276</strain>
    </source>
</reference>
<dbReference type="Pfam" id="PF00905">
    <property type="entry name" value="Transpeptidase"/>
    <property type="match status" value="1"/>
</dbReference>
<keyword evidence="15" id="KW-0812">Transmembrane</keyword>
<keyword evidence="8" id="KW-0133">Cell shape</keyword>
<evidence type="ECO:0000256" key="13">
    <source>
        <dbReference type="ARBA" id="ARBA00049902"/>
    </source>
</evidence>
<dbReference type="GO" id="GO:0009002">
    <property type="term" value="F:serine-type D-Ala-D-Ala carboxypeptidase activity"/>
    <property type="evidence" value="ECO:0007669"/>
    <property type="project" value="UniProtKB-EC"/>
</dbReference>
<dbReference type="SUPFAM" id="SSF56601">
    <property type="entry name" value="beta-lactamase/transpeptidase-like"/>
    <property type="match status" value="1"/>
</dbReference>
<feature type="compositionally biased region" description="Pro residues" evidence="14">
    <location>
        <begin position="786"/>
        <end position="818"/>
    </location>
</feature>
<organism evidence="17 18">
    <name type="scientific">Actinokineospora fastidiosa</name>
    <dbReference type="NCBI Taxonomy" id="1816"/>
    <lineage>
        <taxon>Bacteria</taxon>
        <taxon>Bacillati</taxon>
        <taxon>Actinomycetota</taxon>
        <taxon>Actinomycetes</taxon>
        <taxon>Pseudonocardiales</taxon>
        <taxon>Pseudonocardiaceae</taxon>
        <taxon>Actinokineospora</taxon>
    </lineage>
</organism>
<keyword evidence="18" id="KW-1185">Reference proteome</keyword>
<evidence type="ECO:0000256" key="6">
    <source>
        <dbReference type="ARBA" id="ARBA00022679"/>
    </source>
</evidence>
<dbReference type="Pfam" id="PF00912">
    <property type="entry name" value="Transgly"/>
    <property type="match status" value="1"/>
</dbReference>
<evidence type="ECO:0000313" key="18">
    <source>
        <dbReference type="Proteomes" id="UP000660680"/>
    </source>
</evidence>
<keyword evidence="3" id="KW-0121">Carboxypeptidase</keyword>
<evidence type="ECO:0000256" key="3">
    <source>
        <dbReference type="ARBA" id="ARBA00022645"/>
    </source>
</evidence>
<feature type="region of interest" description="Disordered" evidence="14">
    <location>
        <begin position="782"/>
        <end position="847"/>
    </location>
</feature>
<dbReference type="SMART" id="SM00740">
    <property type="entry name" value="PASTA"/>
    <property type="match status" value="1"/>
</dbReference>
<keyword evidence="6" id="KW-0808">Transferase</keyword>
<dbReference type="GO" id="GO:0071555">
    <property type="term" value="P:cell wall organization"/>
    <property type="evidence" value="ECO:0007669"/>
    <property type="project" value="UniProtKB-KW"/>
</dbReference>
<evidence type="ECO:0000256" key="12">
    <source>
        <dbReference type="ARBA" id="ARBA00034000"/>
    </source>
</evidence>
<keyword evidence="15" id="KW-1133">Transmembrane helix</keyword>
<keyword evidence="15" id="KW-0472">Membrane</keyword>
<name>A0A918G3J6_9PSEU</name>
<comment type="similarity">
    <text evidence="2">In the N-terminal section; belongs to the glycosyltransferase 51 family.</text>
</comment>
<dbReference type="InterPro" id="IPR036950">
    <property type="entry name" value="PBP_transglycosylase"/>
</dbReference>
<dbReference type="PANTHER" id="PTHR32282:SF33">
    <property type="entry name" value="PEPTIDOGLYCAN GLYCOSYLTRANSFERASE"/>
    <property type="match status" value="1"/>
</dbReference>
<feature type="transmembrane region" description="Helical" evidence="15">
    <location>
        <begin position="20"/>
        <end position="42"/>
    </location>
</feature>
<dbReference type="Gene3D" id="3.30.10.20">
    <property type="match status" value="1"/>
</dbReference>
<comment type="catalytic activity">
    <reaction evidence="12">
        <text>Preferential cleavage: (Ac)2-L-Lys-D-Ala-|-D-Ala. Also transpeptidation of peptidyl-alanyl moieties that are N-acyl substituents of D-alanine.</text>
        <dbReference type="EC" id="3.4.16.4"/>
    </reaction>
</comment>
<keyword evidence="10" id="KW-0511">Multifunctional enzyme</keyword>
<dbReference type="InterPro" id="IPR001264">
    <property type="entry name" value="Glyco_trans_51"/>
</dbReference>
<feature type="compositionally biased region" description="Low complexity" evidence="14">
    <location>
        <begin position="838"/>
        <end position="847"/>
    </location>
</feature>
<evidence type="ECO:0000256" key="10">
    <source>
        <dbReference type="ARBA" id="ARBA00023268"/>
    </source>
</evidence>
<dbReference type="InterPro" id="IPR001460">
    <property type="entry name" value="PCN-bd_Tpept"/>
</dbReference>